<dbReference type="InterPro" id="IPR009057">
    <property type="entry name" value="Homeodomain-like_sf"/>
</dbReference>
<accession>A0A6S6T1I7</accession>
<organism evidence="6">
    <name type="scientific">uncultured Thiotrichaceae bacterium</name>
    <dbReference type="NCBI Taxonomy" id="298394"/>
    <lineage>
        <taxon>Bacteria</taxon>
        <taxon>Pseudomonadati</taxon>
        <taxon>Pseudomonadota</taxon>
        <taxon>Gammaproteobacteria</taxon>
        <taxon>Thiotrichales</taxon>
        <taxon>Thiotrichaceae</taxon>
        <taxon>environmental samples</taxon>
    </lineage>
</organism>
<name>A0A6S6T1I7_9GAMM</name>
<keyword evidence="2 4" id="KW-0238">DNA-binding</keyword>
<dbReference type="PANTHER" id="PTHR47506:SF3">
    <property type="entry name" value="HTH-TYPE TRANSCRIPTIONAL REGULATOR LMRA"/>
    <property type="match status" value="1"/>
</dbReference>
<protein>
    <submittedName>
        <fullName evidence="6">TetR family transcriptional regulator</fullName>
    </submittedName>
</protein>
<dbReference type="InterPro" id="IPR001647">
    <property type="entry name" value="HTH_TetR"/>
</dbReference>
<evidence type="ECO:0000256" key="2">
    <source>
        <dbReference type="ARBA" id="ARBA00023125"/>
    </source>
</evidence>
<evidence type="ECO:0000256" key="4">
    <source>
        <dbReference type="PROSITE-ProRule" id="PRU00335"/>
    </source>
</evidence>
<dbReference type="EMBL" id="CACVAY010000056">
    <property type="protein sequence ID" value="CAA6812492.1"/>
    <property type="molecule type" value="Genomic_DNA"/>
</dbReference>
<dbReference type="Pfam" id="PF16925">
    <property type="entry name" value="TetR_C_13"/>
    <property type="match status" value="1"/>
</dbReference>
<dbReference type="PROSITE" id="PS01081">
    <property type="entry name" value="HTH_TETR_1"/>
    <property type="match status" value="1"/>
</dbReference>
<dbReference type="InterPro" id="IPR036271">
    <property type="entry name" value="Tet_transcr_reg_TetR-rel_C_sf"/>
</dbReference>
<dbReference type="SUPFAM" id="SSF48498">
    <property type="entry name" value="Tetracyclin repressor-like, C-terminal domain"/>
    <property type="match status" value="1"/>
</dbReference>
<dbReference type="SUPFAM" id="SSF46689">
    <property type="entry name" value="Homeodomain-like"/>
    <property type="match status" value="1"/>
</dbReference>
<sequence>MKSAWWHAWRCNRCDTERASEETRRTLLLASFEEIHRCGFQASSLQNILKNTKLTKGALYHHFRNKQDIGYAVVDEILKDFIHEQWIKPLAQTNDPIQTLKEIMQYTGEQMTQEDIELGCPLNNLSQEMSSIDDGFRHRIEGLYQDWRVAIADALESGKARQLVREDVNTKQFAIVFVATLEGCIGMAKSSQDMEILQECGMGLMDLLETLR</sequence>
<dbReference type="PROSITE" id="PS50977">
    <property type="entry name" value="HTH_TETR_2"/>
    <property type="match status" value="1"/>
</dbReference>
<feature type="domain" description="HTH tetR-type" evidence="5">
    <location>
        <begin position="21"/>
        <end position="81"/>
    </location>
</feature>
<dbReference type="InterPro" id="IPR011075">
    <property type="entry name" value="TetR_C"/>
</dbReference>
<gene>
    <name evidence="6" type="ORF">HELGO_WM14721</name>
</gene>
<keyword evidence="1" id="KW-0805">Transcription regulation</keyword>
<dbReference type="Pfam" id="PF00440">
    <property type="entry name" value="TetR_N"/>
    <property type="match status" value="1"/>
</dbReference>
<evidence type="ECO:0000313" key="6">
    <source>
        <dbReference type="EMBL" id="CAA6812492.1"/>
    </source>
</evidence>
<dbReference type="Gene3D" id="1.10.357.10">
    <property type="entry name" value="Tetracycline Repressor, domain 2"/>
    <property type="match status" value="1"/>
</dbReference>
<evidence type="ECO:0000256" key="1">
    <source>
        <dbReference type="ARBA" id="ARBA00023015"/>
    </source>
</evidence>
<dbReference type="GO" id="GO:0003677">
    <property type="term" value="F:DNA binding"/>
    <property type="evidence" value="ECO:0007669"/>
    <property type="project" value="UniProtKB-UniRule"/>
</dbReference>
<reference evidence="6" key="1">
    <citation type="submission" date="2020-01" db="EMBL/GenBank/DDBJ databases">
        <authorList>
            <person name="Meier V. D."/>
            <person name="Meier V D."/>
        </authorList>
    </citation>
    <scope>NUCLEOTIDE SEQUENCE</scope>
    <source>
        <strain evidence="6">HLG_WM_MAG_07</strain>
    </source>
</reference>
<keyword evidence="3" id="KW-0804">Transcription</keyword>
<feature type="DNA-binding region" description="H-T-H motif" evidence="4">
    <location>
        <begin position="44"/>
        <end position="63"/>
    </location>
</feature>
<dbReference type="InterPro" id="IPR023772">
    <property type="entry name" value="DNA-bd_HTH_TetR-type_CS"/>
</dbReference>
<evidence type="ECO:0000259" key="5">
    <source>
        <dbReference type="PROSITE" id="PS50977"/>
    </source>
</evidence>
<dbReference type="AlphaFoldDB" id="A0A6S6T1I7"/>
<evidence type="ECO:0000256" key="3">
    <source>
        <dbReference type="ARBA" id="ARBA00023163"/>
    </source>
</evidence>
<dbReference type="PANTHER" id="PTHR47506">
    <property type="entry name" value="TRANSCRIPTIONAL REGULATORY PROTEIN"/>
    <property type="match status" value="1"/>
</dbReference>
<proteinExistence type="predicted"/>